<name>A0ABD6AH82_9EURY</name>
<dbReference type="AlphaFoldDB" id="A0ABD6AH82"/>
<comment type="caution">
    <text evidence="4">The sequence shown here is derived from an EMBL/GenBank/DDBJ whole genome shotgun (WGS) entry which is preliminary data.</text>
</comment>
<protein>
    <submittedName>
        <fullName evidence="4">Response regulator</fullName>
    </submittedName>
</protein>
<dbReference type="Gene3D" id="3.40.50.2300">
    <property type="match status" value="1"/>
</dbReference>
<keyword evidence="5" id="KW-1185">Reference proteome</keyword>
<feature type="compositionally biased region" description="Basic and acidic residues" evidence="2">
    <location>
        <begin position="1"/>
        <end position="10"/>
    </location>
</feature>
<dbReference type="InterPro" id="IPR011006">
    <property type="entry name" value="CheY-like_superfamily"/>
</dbReference>
<dbReference type="SUPFAM" id="SSF52172">
    <property type="entry name" value="CheY-like"/>
    <property type="match status" value="1"/>
</dbReference>
<evidence type="ECO:0000313" key="5">
    <source>
        <dbReference type="Proteomes" id="UP001596545"/>
    </source>
</evidence>
<dbReference type="EMBL" id="JBHTBL010000001">
    <property type="protein sequence ID" value="MFC7323420.1"/>
    <property type="molecule type" value="Genomic_DNA"/>
</dbReference>
<dbReference type="InterPro" id="IPR001789">
    <property type="entry name" value="Sig_transdc_resp-reg_receiver"/>
</dbReference>
<feature type="region of interest" description="Disordered" evidence="2">
    <location>
        <begin position="161"/>
        <end position="187"/>
    </location>
</feature>
<evidence type="ECO:0000259" key="3">
    <source>
        <dbReference type="PROSITE" id="PS50110"/>
    </source>
</evidence>
<gene>
    <name evidence="4" type="ORF">ACFQMF_02370</name>
</gene>
<dbReference type="Proteomes" id="UP001596545">
    <property type="component" value="Unassembled WGS sequence"/>
</dbReference>
<accession>A0ABD6AH82</accession>
<feature type="region of interest" description="Disordered" evidence="2">
    <location>
        <begin position="1"/>
        <end position="35"/>
    </location>
</feature>
<dbReference type="PROSITE" id="PS50110">
    <property type="entry name" value="RESPONSE_REGULATORY"/>
    <property type="match status" value="1"/>
</dbReference>
<reference evidence="4 5" key="1">
    <citation type="journal article" date="2019" name="Int. J. Syst. Evol. Microbiol.">
        <title>The Global Catalogue of Microorganisms (GCM) 10K type strain sequencing project: providing services to taxonomists for standard genome sequencing and annotation.</title>
        <authorList>
            <consortium name="The Broad Institute Genomics Platform"/>
            <consortium name="The Broad Institute Genome Sequencing Center for Infectious Disease"/>
            <person name="Wu L."/>
            <person name="Ma J."/>
        </authorList>
    </citation>
    <scope>NUCLEOTIDE SEQUENCE [LARGE SCALE GENOMIC DNA]</scope>
    <source>
        <strain evidence="4 5">CGMCC 1.12554</strain>
    </source>
</reference>
<proteinExistence type="predicted"/>
<sequence length="187" mass="19623">MTDHTTRTTSDDATTDTADSDADDADDATDDTAADRVTDADATALLHVEPDPRSAELFSVFVDRFADGIAVRSVDGTAAALDAVDEADCVVTEHRLPDGSGVELVDRIRGRGVEVPVVFHTTCREAETEAAALDAGADAYFAKRSERGQYGRVLERLRGLLGDGDPRTARAATGVPPDVSASSAGEE</sequence>
<dbReference type="RefSeq" id="WP_256407507.1">
    <property type="nucleotide sequence ID" value="NZ_JANHDN010000001.1"/>
</dbReference>
<dbReference type="Pfam" id="PF00072">
    <property type="entry name" value="Response_reg"/>
    <property type="match status" value="1"/>
</dbReference>
<comment type="caution">
    <text evidence="1">Lacks conserved residue(s) required for the propagation of feature annotation.</text>
</comment>
<feature type="domain" description="Response regulatory" evidence="3">
    <location>
        <begin position="44"/>
        <end position="158"/>
    </location>
</feature>
<evidence type="ECO:0000256" key="1">
    <source>
        <dbReference type="PROSITE-ProRule" id="PRU00169"/>
    </source>
</evidence>
<feature type="compositionally biased region" description="Acidic residues" evidence="2">
    <location>
        <begin position="18"/>
        <end position="32"/>
    </location>
</feature>
<evidence type="ECO:0000256" key="2">
    <source>
        <dbReference type="SAM" id="MobiDB-lite"/>
    </source>
</evidence>
<dbReference type="SMART" id="SM00448">
    <property type="entry name" value="REC"/>
    <property type="match status" value="1"/>
</dbReference>
<evidence type="ECO:0000313" key="4">
    <source>
        <dbReference type="EMBL" id="MFC7323420.1"/>
    </source>
</evidence>
<organism evidence="4 5">
    <name type="scientific">Halorubrum rutilum</name>
    <dbReference type="NCBI Taxonomy" id="1364933"/>
    <lineage>
        <taxon>Archaea</taxon>
        <taxon>Methanobacteriati</taxon>
        <taxon>Methanobacteriota</taxon>
        <taxon>Stenosarchaea group</taxon>
        <taxon>Halobacteria</taxon>
        <taxon>Halobacteriales</taxon>
        <taxon>Haloferacaceae</taxon>
        <taxon>Halorubrum</taxon>
    </lineage>
</organism>